<gene>
    <name evidence="2" type="ORF">CHU92_14665</name>
</gene>
<dbReference type="SUPFAM" id="SSF53756">
    <property type="entry name" value="UDP-Glycosyltransferase/glycogen phosphorylase"/>
    <property type="match status" value="1"/>
</dbReference>
<dbReference type="OrthoDB" id="9811239at2"/>
<sequence length="356" mass="39746">MYKKRIAVVGPCINMGGIERASATMANFISTQGHTTLYLAIFRHPRFFKLNPDIEYDEPLDGSNVTKLSLIKTIIRIRKKIIAFNPDAVLAYNKFYASLTLIALVGLRKKIIISERSSPLFRWKKNAAFINKLATLLNPPAGVIAQTSVAFEHQYKYYGPKVKYKIIPNALREVTLYPHVGRNKWILAVGRFADPLKGFDLLIEAFAKIKAQDWKLVFAGGDEDGEYLKELSRELGVHEKIIYLGKVKEIDKVYAQAGIFVIPSRSEGFPNALCEAMAAGLPCISFDFVAGPRDIITDGVDGIIVENGNTDKLAAAIDDIITDEPKRLLLMKNAPQISDRLKTENTAREVLDFILS</sequence>
<keyword evidence="3" id="KW-1185">Reference proteome</keyword>
<dbReference type="PANTHER" id="PTHR12526">
    <property type="entry name" value="GLYCOSYLTRANSFERASE"/>
    <property type="match status" value="1"/>
</dbReference>
<dbReference type="EMBL" id="NOXV01000304">
    <property type="protein sequence ID" value="OYQ32115.1"/>
    <property type="molecule type" value="Genomic_DNA"/>
</dbReference>
<dbReference type="InterPro" id="IPR001296">
    <property type="entry name" value="Glyco_trans_1"/>
</dbReference>
<dbReference type="RefSeq" id="WP_094416869.1">
    <property type="nucleotide sequence ID" value="NZ_NOXV01000304.1"/>
</dbReference>
<dbReference type="Proteomes" id="UP000216605">
    <property type="component" value="Unassembled WGS sequence"/>
</dbReference>
<name>A0A255YTZ2_9FLAO</name>
<evidence type="ECO:0000313" key="2">
    <source>
        <dbReference type="EMBL" id="OYQ32115.1"/>
    </source>
</evidence>
<evidence type="ECO:0000313" key="3">
    <source>
        <dbReference type="Proteomes" id="UP000216605"/>
    </source>
</evidence>
<dbReference type="AlphaFoldDB" id="A0A255YTZ2"/>
<accession>A0A255YTZ2</accession>
<evidence type="ECO:0000259" key="1">
    <source>
        <dbReference type="Pfam" id="PF00534"/>
    </source>
</evidence>
<dbReference type="Pfam" id="PF00534">
    <property type="entry name" value="Glycos_transf_1"/>
    <property type="match status" value="1"/>
</dbReference>
<protein>
    <recommendedName>
        <fullName evidence="1">Glycosyl transferase family 1 domain-containing protein</fullName>
    </recommendedName>
</protein>
<feature type="domain" description="Glycosyl transferase family 1" evidence="1">
    <location>
        <begin position="182"/>
        <end position="335"/>
    </location>
</feature>
<proteinExistence type="predicted"/>
<dbReference type="Gene3D" id="3.40.50.2000">
    <property type="entry name" value="Glycogen Phosphorylase B"/>
    <property type="match status" value="2"/>
</dbReference>
<dbReference type="GO" id="GO:0016757">
    <property type="term" value="F:glycosyltransferase activity"/>
    <property type="evidence" value="ECO:0007669"/>
    <property type="project" value="InterPro"/>
</dbReference>
<reference evidence="2 3" key="1">
    <citation type="submission" date="2017-07" db="EMBL/GenBank/DDBJ databases">
        <title>Flavobacterium cyanobacteriorum sp. nov., isolated from cyanobacterial aggregates in a eutrophic lake.</title>
        <authorList>
            <person name="Cai H."/>
        </authorList>
    </citation>
    <scope>NUCLEOTIDE SEQUENCE [LARGE SCALE GENOMIC DNA]</scope>
    <source>
        <strain evidence="2 3">TH021</strain>
    </source>
</reference>
<organism evidence="2 3">
    <name type="scientific">Flavobacterium cyanobacteriorum</name>
    <dbReference type="NCBI Taxonomy" id="2022802"/>
    <lineage>
        <taxon>Bacteria</taxon>
        <taxon>Pseudomonadati</taxon>
        <taxon>Bacteroidota</taxon>
        <taxon>Flavobacteriia</taxon>
        <taxon>Flavobacteriales</taxon>
        <taxon>Flavobacteriaceae</taxon>
        <taxon>Flavobacterium</taxon>
    </lineage>
</organism>
<comment type="caution">
    <text evidence="2">The sequence shown here is derived from an EMBL/GenBank/DDBJ whole genome shotgun (WGS) entry which is preliminary data.</text>
</comment>